<protein>
    <recommendedName>
        <fullName evidence="4">HAT C-terminal dimerisation domain-containing protein</fullName>
    </recommendedName>
</protein>
<feature type="coiled-coil region" evidence="1">
    <location>
        <begin position="36"/>
        <end position="63"/>
    </location>
</feature>
<dbReference type="GeneID" id="20820151"/>
<feature type="region of interest" description="Disordered" evidence="2">
    <location>
        <begin position="1"/>
        <end position="26"/>
    </location>
</feature>
<organism evidence="3">
    <name type="scientific">Aphanomyces astaci</name>
    <name type="common">Crayfish plague agent</name>
    <dbReference type="NCBI Taxonomy" id="112090"/>
    <lineage>
        <taxon>Eukaryota</taxon>
        <taxon>Sar</taxon>
        <taxon>Stramenopiles</taxon>
        <taxon>Oomycota</taxon>
        <taxon>Saprolegniomycetes</taxon>
        <taxon>Saprolegniales</taxon>
        <taxon>Verrucalvaceae</taxon>
        <taxon>Aphanomyces</taxon>
    </lineage>
</organism>
<evidence type="ECO:0008006" key="4">
    <source>
        <dbReference type="Google" id="ProtNLM"/>
    </source>
</evidence>
<dbReference type="AlphaFoldDB" id="W4FED7"/>
<proteinExistence type="predicted"/>
<dbReference type="VEuPathDB" id="FungiDB:H257_18155"/>
<dbReference type="OrthoDB" id="125057at2759"/>
<dbReference type="RefSeq" id="XP_009845467.1">
    <property type="nucleotide sequence ID" value="XM_009847165.1"/>
</dbReference>
<keyword evidence="1" id="KW-0175">Coiled coil</keyword>
<dbReference type="PANTHER" id="PTHR40866:SF1">
    <property type="entry name" value="BED-TYPE DOMAIN-CONTAINING PROTEIN"/>
    <property type="match status" value="1"/>
</dbReference>
<name>W4FED7_APHAT</name>
<feature type="compositionally biased region" description="Polar residues" evidence="2">
    <location>
        <begin position="10"/>
        <end position="21"/>
    </location>
</feature>
<dbReference type="PANTHER" id="PTHR40866">
    <property type="entry name" value="BED-TYPE DOMAIN-CONTAINING PROTEIN"/>
    <property type="match status" value="1"/>
</dbReference>
<accession>W4FED7</accession>
<evidence type="ECO:0000256" key="1">
    <source>
        <dbReference type="SAM" id="Coils"/>
    </source>
</evidence>
<sequence length="301" mass="33195">MSRVGAPRTPCSSATSPSARISGSLGDRNVLHLTPTDDQDDEIDALLLELDELESVTLALQEEATSMLDVRNLFDECMLLHSSASKRLASNSAVVRHADFEVAITKILDQSVARMSDGQVTSVDRLKMPPKVLDASQDKPLTLAQRAKKHLKVSADADSYVDCRFIRPTSNMCERFFSWAKYALNDRRRATTPHNFEQQMFLKKRLAKQLETRREEDGPACHGHAMDDALSSRDRCCEQGPGVEGGAMERSHPQGGPQLLVLWGSLLMGQVSLEVPVLCNNVVTYFCCQAMAKSDVGWDAG</sequence>
<gene>
    <name evidence="3" type="ORF">H257_18155</name>
</gene>
<reference evidence="3" key="1">
    <citation type="submission" date="2013-12" db="EMBL/GenBank/DDBJ databases">
        <title>The Genome Sequence of Aphanomyces astaci APO3.</title>
        <authorList>
            <consortium name="The Broad Institute Genomics Platform"/>
            <person name="Russ C."/>
            <person name="Tyler B."/>
            <person name="van West P."/>
            <person name="Dieguez-Uribeondo J."/>
            <person name="Young S.K."/>
            <person name="Zeng Q."/>
            <person name="Gargeya S."/>
            <person name="Fitzgerald M."/>
            <person name="Abouelleil A."/>
            <person name="Alvarado L."/>
            <person name="Chapman S.B."/>
            <person name="Gainer-Dewar J."/>
            <person name="Goldberg J."/>
            <person name="Griggs A."/>
            <person name="Gujja S."/>
            <person name="Hansen M."/>
            <person name="Howarth C."/>
            <person name="Imamovic A."/>
            <person name="Ireland A."/>
            <person name="Larimer J."/>
            <person name="McCowan C."/>
            <person name="Murphy C."/>
            <person name="Pearson M."/>
            <person name="Poon T.W."/>
            <person name="Priest M."/>
            <person name="Roberts A."/>
            <person name="Saif S."/>
            <person name="Shea T."/>
            <person name="Sykes S."/>
            <person name="Wortman J."/>
            <person name="Nusbaum C."/>
            <person name="Birren B."/>
        </authorList>
    </citation>
    <scope>NUCLEOTIDE SEQUENCE [LARGE SCALE GENOMIC DNA]</scope>
    <source>
        <strain evidence="3">APO3</strain>
    </source>
</reference>
<dbReference type="EMBL" id="KI913252">
    <property type="protein sequence ID" value="ETV65068.1"/>
    <property type="molecule type" value="Genomic_DNA"/>
</dbReference>
<evidence type="ECO:0000313" key="3">
    <source>
        <dbReference type="EMBL" id="ETV65068.1"/>
    </source>
</evidence>
<evidence type="ECO:0000256" key="2">
    <source>
        <dbReference type="SAM" id="MobiDB-lite"/>
    </source>
</evidence>